<proteinExistence type="predicted"/>
<dbReference type="PANTHER" id="PTHR43065">
    <property type="entry name" value="SENSOR HISTIDINE KINASE"/>
    <property type="match status" value="1"/>
</dbReference>
<dbReference type="OrthoDB" id="9779002at2"/>
<dbReference type="SMART" id="SM00086">
    <property type="entry name" value="PAC"/>
    <property type="match status" value="2"/>
</dbReference>
<dbReference type="InterPro" id="IPR003661">
    <property type="entry name" value="HisK_dim/P_dom"/>
</dbReference>
<feature type="domain" description="PAS" evidence="10">
    <location>
        <begin position="430"/>
        <end position="483"/>
    </location>
</feature>
<dbReference type="InterPro" id="IPR004358">
    <property type="entry name" value="Sig_transdc_His_kin-like_C"/>
</dbReference>
<feature type="transmembrane region" description="Helical" evidence="8">
    <location>
        <begin position="227"/>
        <end position="251"/>
    </location>
</feature>
<comment type="subcellular location">
    <subcellularLocation>
        <location evidence="2">Membrane</location>
    </subcellularLocation>
</comment>
<dbReference type="PROSITE" id="PS50113">
    <property type="entry name" value="PAC"/>
    <property type="match status" value="2"/>
</dbReference>
<dbReference type="CDD" id="cd00130">
    <property type="entry name" value="PAS"/>
    <property type="match status" value="2"/>
</dbReference>
<dbReference type="InterPro" id="IPR036097">
    <property type="entry name" value="HisK_dim/P_sf"/>
</dbReference>
<evidence type="ECO:0000313" key="14">
    <source>
        <dbReference type="Proteomes" id="UP000193136"/>
    </source>
</evidence>
<dbReference type="Gene3D" id="6.10.340.10">
    <property type="match status" value="1"/>
</dbReference>
<gene>
    <name evidence="13" type="ORF">B5V00_00405</name>
</gene>
<dbReference type="SMART" id="SM00304">
    <property type="entry name" value="HAMP"/>
    <property type="match status" value="1"/>
</dbReference>
<feature type="domain" description="PAC" evidence="11">
    <location>
        <begin position="507"/>
        <end position="560"/>
    </location>
</feature>
<organism evidence="13 14">
    <name type="scientific">Geothermobacter hydrogeniphilus</name>
    <dbReference type="NCBI Taxonomy" id="1969733"/>
    <lineage>
        <taxon>Bacteria</taxon>
        <taxon>Pseudomonadati</taxon>
        <taxon>Thermodesulfobacteriota</taxon>
        <taxon>Desulfuromonadia</taxon>
        <taxon>Desulfuromonadales</taxon>
        <taxon>Geothermobacteraceae</taxon>
        <taxon>Geothermobacter</taxon>
    </lineage>
</organism>
<dbReference type="RefSeq" id="WP_085008368.1">
    <property type="nucleotide sequence ID" value="NZ_NAAD01000001.1"/>
</dbReference>
<evidence type="ECO:0000259" key="9">
    <source>
        <dbReference type="PROSITE" id="PS50109"/>
    </source>
</evidence>
<dbReference type="CDD" id="cd00082">
    <property type="entry name" value="HisKA"/>
    <property type="match status" value="1"/>
</dbReference>
<dbReference type="GO" id="GO:0000155">
    <property type="term" value="F:phosphorelay sensor kinase activity"/>
    <property type="evidence" value="ECO:0007669"/>
    <property type="project" value="InterPro"/>
</dbReference>
<dbReference type="InterPro" id="IPR001610">
    <property type="entry name" value="PAC"/>
</dbReference>
<keyword evidence="5" id="KW-0808">Transferase</keyword>
<evidence type="ECO:0000313" key="13">
    <source>
        <dbReference type="EMBL" id="ORJ63359.1"/>
    </source>
</evidence>
<keyword evidence="8" id="KW-0472">Membrane</keyword>
<protein>
    <recommendedName>
        <fullName evidence="3">histidine kinase</fullName>
        <ecNumber evidence="3">2.7.13.3</ecNumber>
    </recommendedName>
</protein>
<dbReference type="Gene3D" id="3.30.565.10">
    <property type="entry name" value="Histidine kinase-like ATPase, C-terminal domain"/>
    <property type="match status" value="1"/>
</dbReference>
<dbReference type="InterPro" id="IPR035965">
    <property type="entry name" value="PAS-like_dom_sf"/>
</dbReference>
<dbReference type="Pfam" id="PF02518">
    <property type="entry name" value="HATPase_c"/>
    <property type="match status" value="1"/>
</dbReference>
<dbReference type="STRING" id="1969733.B5V00_00405"/>
<dbReference type="CDD" id="cd06225">
    <property type="entry name" value="HAMP"/>
    <property type="match status" value="1"/>
</dbReference>
<dbReference type="SUPFAM" id="SSF55874">
    <property type="entry name" value="ATPase domain of HSP90 chaperone/DNA topoisomerase II/histidine kinase"/>
    <property type="match status" value="1"/>
</dbReference>
<evidence type="ECO:0000256" key="8">
    <source>
        <dbReference type="SAM" id="Phobius"/>
    </source>
</evidence>
<feature type="domain" description="HAMP" evidence="12">
    <location>
        <begin position="252"/>
        <end position="304"/>
    </location>
</feature>
<dbReference type="InterPro" id="IPR000700">
    <property type="entry name" value="PAS-assoc_C"/>
</dbReference>
<dbReference type="PROSITE" id="PS50885">
    <property type="entry name" value="HAMP"/>
    <property type="match status" value="1"/>
</dbReference>
<dbReference type="Gene3D" id="3.30.450.20">
    <property type="entry name" value="PAS domain"/>
    <property type="match status" value="2"/>
</dbReference>
<accession>A0A1X0YE20</accession>
<dbReference type="InterPro" id="IPR003594">
    <property type="entry name" value="HATPase_dom"/>
</dbReference>
<dbReference type="SMART" id="SM00091">
    <property type="entry name" value="PAS"/>
    <property type="match status" value="2"/>
</dbReference>
<evidence type="ECO:0000256" key="6">
    <source>
        <dbReference type="ARBA" id="ARBA00022777"/>
    </source>
</evidence>
<feature type="domain" description="PAS" evidence="10">
    <location>
        <begin position="305"/>
        <end position="351"/>
    </location>
</feature>
<dbReference type="PROSITE" id="PS50112">
    <property type="entry name" value="PAS"/>
    <property type="match status" value="2"/>
</dbReference>
<dbReference type="PANTHER" id="PTHR43065:SF50">
    <property type="entry name" value="HISTIDINE KINASE"/>
    <property type="match status" value="1"/>
</dbReference>
<keyword evidence="14" id="KW-1185">Reference proteome</keyword>
<dbReference type="SUPFAM" id="SSF47384">
    <property type="entry name" value="Homodimeric domain of signal transducing histidine kinase"/>
    <property type="match status" value="1"/>
</dbReference>
<dbReference type="Proteomes" id="UP000193136">
    <property type="component" value="Unassembled WGS sequence"/>
</dbReference>
<dbReference type="Pfam" id="PF00672">
    <property type="entry name" value="HAMP"/>
    <property type="match status" value="1"/>
</dbReference>
<dbReference type="InterPro" id="IPR000014">
    <property type="entry name" value="PAS"/>
</dbReference>
<keyword evidence="7" id="KW-0175">Coiled coil</keyword>
<keyword evidence="8" id="KW-0812">Transmembrane</keyword>
<dbReference type="GO" id="GO:0016020">
    <property type="term" value="C:membrane"/>
    <property type="evidence" value="ECO:0007669"/>
    <property type="project" value="UniProtKB-SubCell"/>
</dbReference>
<keyword evidence="8" id="KW-1133">Transmembrane helix</keyword>
<evidence type="ECO:0000259" key="10">
    <source>
        <dbReference type="PROSITE" id="PS50112"/>
    </source>
</evidence>
<dbReference type="EC" id="2.7.13.3" evidence="3"/>
<sequence length="857" mass="95916">MRNWIRARLSRKIIFSVTGVVCLLMGLFAVVIVSERSRALEKLMFDKARTDALVGARAAQNILEGLVTDGRLSIDDLFDTDYRHIESGPLAGSAIPKYHTRYDTLLDLRLRALEDTFLNDDSVVFAVLVDRNGYLPTHNSTYSRPLTGDDAVDITGNRTKRLFNDPVGLRAARFTGENGEPVLRQVYHRDTGVTMWDVSAPVFVFGEHWGGFRIGLSMQNVEAQVAALVRFVVGSFCILFIVAALTIWWTVKGGTKRLDHLTREIEAFSRDGNFGRLKITAPDEIGTLTAAFNHMLDSLDAVTVSRDYLDRILDSMNDSLMVVGADGTIRKANRASCRMLGYQSEELLGMSIEKIFAERSDTADSWFDHFIDSRDGEQVELEYRTRSGNLVPVLFSSAPLTGEDGEGDALICLAQDITDRKIAEEKIRSGKRFLETVLDSLQEEMMILDANSLIILKANKAFVESCGESYESVVGQPCYKLTHGLDQPCDGIDHLCPVMEVLEFGKVEICEHLHHTPDGNIQYVEIQLTPVMDEAGEPRYLIHMARDITQRKRAEMELQHFAAELENNNLALAEKTAALEEAHSELKASQSRILQQEKMASIGQLSAGVAHEINNPIGFISSNLTTLGKYAGRIIDYLDEQERLWREKGRNEIGDDLAALRKKLKIDYIVHDLKDLIDESLEGADRVKKIVLDLKGFSRVDDADCKEVDLHECLESTINIAWNEIKYKATLKKEFGDIPRLRCYPQQLNQVFMNLLVNAAHAIEDQGEITVRTWRDGEGIRVAISDTGSGISEKARERIFEPFFTTKEVGKGTGLGLSISYDIIKKHHGEISVESRLGEGTTFTIFLPLQSKEALAC</sequence>
<evidence type="ECO:0000259" key="12">
    <source>
        <dbReference type="PROSITE" id="PS50885"/>
    </source>
</evidence>
<dbReference type="InterPro" id="IPR005467">
    <property type="entry name" value="His_kinase_dom"/>
</dbReference>
<keyword evidence="4" id="KW-0597">Phosphoprotein</keyword>
<dbReference type="AlphaFoldDB" id="A0A1X0YE20"/>
<comment type="caution">
    <text evidence="13">The sequence shown here is derived from an EMBL/GenBank/DDBJ whole genome shotgun (WGS) entry which is preliminary data.</text>
</comment>
<feature type="domain" description="PAC" evidence="11">
    <location>
        <begin position="377"/>
        <end position="429"/>
    </location>
</feature>
<evidence type="ECO:0000256" key="2">
    <source>
        <dbReference type="ARBA" id="ARBA00004370"/>
    </source>
</evidence>
<dbReference type="SUPFAM" id="SSF55785">
    <property type="entry name" value="PYP-like sensor domain (PAS domain)"/>
    <property type="match status" value="2"/>
</dbReference>
<evidence type="ECO:0000256" key="3">
    <source>
        <dbReference type="ARBA" id="ARBA00012438"/>
    </source>
</evidence>
<evidence type="ECO:0000256" key="1">
    <source>
        <dbReference type="ARBA" id="ARBA00000085"/>
    </source>
</evidence>
<dbReference type="InterPro" id="IPR036890">
    <property type="entry name" value="HATPase_C_sf"/>
</dbReference>
<dbReference type="EMBL" id="NAAD01000001">
    <property type="protein sequence ID" value="ORJ63359.1"/>
    <property type="molecule type" value="Genomic_DNA"/>
</dbReference>
<dbReference type="Gene3D" id="1.10.287.130">
    <property type="match status" value="1"/>
</dbReference>
<feature type="coiled-coil region" evidence="7">
    <location>
        <begin position="562"/>
        <end position="599"/>
    </location>
</feature>
<reference evidence="13 14" key="1">
    <citation type="submission" date="2017-03" db="EMBL/GenBank/DDBJ databases">
        <title>Genome sequence of Geothermobacter sp. EPR-M, Deep-Sea Iron Reducer.</title>
        <authorList>
            <person name="Tully B."/>
            <person name="Savalia P."/>
            <person name="Abuyen K."/>
            <person name="Baughan C."/>
            <person name="Romero E."/>
            <person name="Ronkowski C."/>
            <person name="Torres B."/>
            <person name="Tremblay J."/>
            <person name="Trujillo A."/>
            <person name="Tyler M."/>
            <person name="Perez-Rodriguez I."/>
            <person name="Amend J."/>
        </authorList>
    </citation>
    <scope>NUCLEOTIDE SEQUENCE [LARGE SCALE GENOMIC DNA]</scope>
    <source>
        <strain evidence="13 14">EPR-M</strain>
    </source>
</reference>
<feature type="domain" description="Histidine kinase" evidence="9">
    <location>
        <begin position="608"/>
        <end position="851"/>
    </location>
</feature>
<dbReference type="PROSITE" id="PS50109">
    <property type="entry name" value="HIS_KIN"/>
    <property type="match status" value="1"/>
</dbReference>
<name>A0A1X0YE20_9BACT</name>
<evidence type="ECO:0000256" key="7">
    <source>
        <dbReference type="SAM" id="Coils"/>
    </source>
</evidence>
<dbReference type="PRINTS" id="PR00344">
    <property type="entry name" value="BCTRLSENSOR"/>
</dbReference>
<evidence type="ECO:0000256" key="5">
    <source>
        <dbReference type="ARBA" id="ARBA00022679"/>
    </source>
</evidence>
<dbReference type="NCBIfam" id="TIGR00229">
    <property type="entry name" value="sensory_box"/>
    <property type="match status" value="2"/>
</dbReference>
<dbReference type="Pfam" id="PF13426">
    <property type="entry name" value="PAS_9"/>
    <property type="match status" value="2"/>
</dbReference>
<evidence type="ECO:0000256" key="4">
    <source>
        <dbReference type="ARBA" id="ARBA00022553"/>
    </source>
</evidence>
<dbReference type="InterPro" id="IPR003660">
    <property type="entry name" value="HAMP_dom"/>
</dbReference>
<feature type="transmembrane region" description="Helical" evidence="8">
    <location>
        <begin position="13"/>
        <end position="34"/>
    </location>
</feature>
<evidence type="ECO:0000259" key="11">
    <source>
        <dbReference type="PROSITE" id="PS50113"/>
    </source>
</evidence>
<dbReference type="SMART" id="SM00387">
    <property type="entry name" value="HATPase_c"/>
    <property type="match status" value="1"/>
</dbReference>
<keyword evidence="6" id="KW-0418">Kinase</keyword>
<comment type="catalytic activity">
    <reaction evidence="1">
        <text>ATP + protein L-histidine = ADP + protein N-phospho-L-histidine.</text>
        <dbReference type="EC" id="2.7.13.3"/>
    </reaction>
</comment>